<dbReference type="InterPro" id="IPR000160">
    <property type="entry name" value="GGDEF_dom"/>
</dbReference>
<evidence type="ECO:0000313" key="3">
    <source>
        <dbReference type="Proteomes" id="UP000316801"/>
    </source>
</evidence>
<dbReference type="PANTHER" id="PTHR46663:SF4">
    <property type="entry name" value="DIGUANYLATE CYCLASE DGCT-RELATED"/>
    <property type="match status" value="1"/>
</dbReference>
<accession>A0A549SRL1</accession>
<organism evidence="2 3">
    <name type="scientific">Rhizobium straminoryzae</name>
    <dbReference type="NCBI Taxonomy" id="1387186"/>
    <lineage>
        <taxon>Bacteria</taxon>
        <taxon>Pseudomonadati</taxon>
        <taxon>Pseudomonadota</taxon>
        <taxon>Alphaproteobacteria</taxon>
        <taxon>Hyphomicrobiales</taxon>
        <taxon>Rhizobiaceae</taxon>
        <taxon>Rhizobium/Agrobacterium group</taxon>
        <taxon>Rhizobium</taxon>
    </lineage>
</organism>
<dbReference type="Gene3D" id="3.30.70.270">
    <property type="match status" value="1"/>
</dbReference>
<evidence type="ECO:0000259" key="1">
    <source>
        <dbReference type="PROSITE" id="PS50887"/>
    </source>
</evidence>
<dbReference type="EMBL" id="VJMG01000083">
    <property type="protein sequence ID" value="TRL32265.1"/>
    <property type="molecule type" value="Genomic_DNA"/>
</dbReference>
<reference evidence="2 3" key="1">
    <citation type="submission" date="2019-07" db="EMBL/GenBank/DDBJ databases">
        <title>Ln-dependent methylotrophs.</title>
        <authorList>
            <person name="Tani A."/>
        </authorList>
    </citation>
    <scope>NUCLEOTIDE SEQUENCE [LARGE SCALE GENOMIC DNA]</scope>
    <source>
        <strain evidence="2 3">SM12</strain>
    </source>
</reference>
<keyword evidence="3" id="KW-1185">Reference proteome</keyword>
<dbReference type="SMART" id="SM00267">
    <property type="entry name" value="GGDEF"/>
    <property type="match status" value="1"/>
</dbReference>
<feature type="domain" description="GGDEF" evidence="1">
    <location>
        <begin position="182"/>
        <end position="316"/>
    </location>
</feature>
<dbReference type="FunFam" id="3.30.70.270:FF:000001">
    <property type="entry name" value="Diguanylate cyclase domain protein"/>
    <property type="match status" value="1"/>
</dbReference>
<dbReference type="PROSITE" id="PS50887">
    <property type="entry name" value="GGDEF"/>
    <property type="match status" value="1"/>
</dbReference>
<dbReference type="InterPro" id="IPR052163">
    <property type="entry name" value="DGC-Regulatory_Protein"/>
</dbReference>
<dbReference type="AlphaFoldDB" id="A0A549SRL1"/>
<dbReference type="Pfam" id="PF00990">
    <property type="entry name" value="GGDEF"/>
    <property type="match status" value="1"/>
</dbReference>
<sequence length="336" mass="37248">MERCMTRVVEQAQRQAVLGWRELHAVLDLTPTALFWASLPDLAVRAANSAFIGRFGALNGCFSSIDEWLAAACSNPEHRQRARALWQALAREDEVSGASPAALELDLRCADGTIVSTLHRVAIDRGEGVAIATFEDISHCKAVEHALRRVAHEDPLTELANRRALAERWQFELRCLEGRTDGMLALILLDLDRFKQVNDDFGHEAGDEVLKAVADRLREAVPPSATICRLGGDEFAILLSVTREQQVEGVTRRICDALRRPHVWRGHQLALGVSVGIASSKRDGSDLTGLMRRADAALYRHKRSRQGGLEWSRPAETRVETPVVADILAFSRLRTV</sequence>
<dbReference type="NCBIfam" id="TIGR00254">
    <property type="entry name" value="GGDEF"/>
    <property type="match status" value="1"/>
</dbReference>
<gene>
    <name evidence="2" type="ORF">FNA46_23670</name>
</gene>
<dbReference type="InterPro" id="IPR029787">
    <property type="entry name" value="Nucleotide_cyclase"/>
</dbReference>
<dbReference type="Proteomes" id="UP000316801">
    <property type="component" value="Unassembled WGS sequence"/>
</dbReference>
<name>A0A549SRL1_9HYPH</name>
<protein>
    <submittedName>
        <fullName evidence="2">GGDEF domain-containing protein</fullName>
    </submittedName>
</protein>
<dbReference type="GO" id="GO:0003824">
    <property type="term" value="F:catalytic activity"/>
    <property type="evidence" value="ECO:0007669"/>
    <property type="project" value="UniProtKB-ARBA"/>
</dbReference>
<evidence type="ECO:0000313" key="2">
    <source>
        <dbReference type="EMBL" id="TRL32265.1"/>
    </source>
</evidence>
<comment type="caution">
    <text evidence="2">The sequence shown here is derived from an EMBL/GenBank/DDBJ whole genome shotgun (WGS) entry which is preliminary data.</text>
</comment>
<dbReference type="CDD" id="cd01949">
    <property type="entry name" value="GGDEF"/>
    <property type="match status" value="1"/>
</dbReference>
<proteinExistence type="predicted"/>
<dbReference type="InterPro" id="IPR043128">
    <property type="entry name" value="Rev_trsase/Diguanyl_cyclase"/>
</dbReference>
<dbReference type="PANTHER" id="PTHR46663">
    <property type="entry name" value="DIGUANYLATE CYCLASE DGCT-RELATED"/>
    <property type="match status" value="1"/>
</dbReference>
<dbReference type="SUPFAM" id="SSF55073">
    <property type="entry name" value="Nucleotide cyclase"/>
    <property type="match status" value="1"/>
</dbReference>